<dbReference type="GeneID" id="63834514"/>
<protein>
    <recommendedName>
        <fullName evidence="1">acylphosphatase</fullName>
        <ecNumber evidence="1">3.6.1.7</ecNumber>
    </recommendedName>
</protein>
<feature type="non-terminal residue" evidence="4">
    <location>
        <position position="1"/>
    </location>
</feature>
<evidence type="ECO:0000256" key="1">
    <source>
        <dbReference type="PROSITE-ProRule" id="PRU00520"/>
    </source>
</evidence>
<sequence>IRYFARKHATARDITGWVRNTPDEKVEGEAQGDLRKIAEFLKDLNRGPSHATVKKVDHEHRDVVEGERAFEVRH</sequence>
<proteinExistence type="inferred from homology"/>
<organism evidence="4 5">
    <name type="scientific">Cryphonectria parasitica (strain ATCC 38755 / EP155)</name>
    <dbReference type="NCBI Taxonomy" id="660469"/>
    <lineage>
        <taxon>Eukaryota</taxon>
        <taxon>Fungi</taxon>
        <taxon>Dikarya</taxon>
        <taxon>Ascomycota</taxon>
        <taxon>Pezizomycotina</taxon>
        <taxon>Sordariomycetes</taxon>
        <taxon>Sordariomycetidae</taxon>
        <taxon>Diaporthales</taxon>
        <taxon>Cryphonectriaceae</taxon>
        <taxon>Cryphonectria-Endothia species complex</taxon>
        <taxon>Cryphonectria</taxon>
    </lineage>
</organism>
<comment type="similarity">
    <text evidence="2">Belongs to the acylphosphatase family.</text>
</comment>
<gene>
    <name evidence="4" type="ORF">M406DRAFT_260660</name>
</gene>
<feature type="active site" evidence="1">
    <location>
        <position position="2"/>
    </location>
</feature>
<feature type="active site" evidence="1">
    <location>
        <position position="20"/>
    </location>
</feature>
<evidence type="ECO:0000313" key="4">
    <source>
        <dbReference type="EMBL" id="KAF3764788.1"/>
    </source>
</evidence>
<keyword evidence="5" id="KW-1185">Reference proteome</keyword>
<dbReference type="PANTHER" id="PTHR47268:SF4">
    <property type="entry name" value="ACYLPHOSPHATASE"/>
    <property type="match status" value="1"/>
</dbReference>
<keyword evidence="1" id="KW-0378">Hydrolase</keyword>
<dbReference type="GO" id="GO:0003998">
    <property type="term" value="F:acylphosphatase activity"/>
    <property type="evidence" value="ECO:0007669"/>
    <property type="project" value="UniProtKB-EC"/>
</dbReference>
<reference evidence="4" key="1">
    <citation type="journal article" date="2020" name="Phytopathology">
        <title>Genome sequence of the chestnut blight fungus Cryphonectria parasitica EP155: A fundamental resource for an archetypical invasive plant pathogen.</title>
        <authorList>
            <person name="Crouch J.A."/>
            <person name="Dawe A."/>
            <person name="Aerts A."/>
            <person name="Barry K."/>
            <person name="Churchill A.C.L."/>
            <person name="Grimwood J."/>
            <person name="Hillman B."/>
            <person name="Milgroom M.G."/>
            <person name="Pangilinan J."/>
            <person name="Smith M."/>
            <person name="Salamov A."/>
            <person name="Schmutz J."/>
            <person name="Yadav J."/>
            <person name="Grigoriev I.V."/>
            <person name="Nuss D."/>
        </authorList>
    </citation>
    <scope>NUCLEOTIDE SEQUENCE</scope>
    <source>
        <strain evidence="4">EP155</strain>
    </source>
</reference>
<accession>A0A9P4Y178</accession>
<name>A0A9P4Y178_CRYP1</name>
<comment type="caution">
    <text evidence="4">The sequence shown here is derived from an EMBL/GenBank/DDBJ whole genome shotgun (WGS) entry which is preliminary data.</text>
</comment>
<dbReference type="InterPro" id="IPR001792">
    <property type="entry name" value="Acylphosphatase-like_dom"/>
</dbReference>
<dbReference type="InterPro" id="IPR036046">
    <property type="entry name" value="Acylphosphatase-like_dom_sf"/>
</dbReference>
<dbReference type="OrthoDB" id="7961613at2759"/>
<dbReference type="RefSeq" id="XP_040775749.1">
    <property type="nucleotide sequence ID" value="XM_040917385.1"/>
</dbReference>
<comment type="catalytic activity">
    <reaction evidence="1">
        <text>an acyl phosphate + H2O = a carboxylate + phosphate + H(+)</text>
        <dbReference type="Rhea" id="RHEA:14965"/>
        <dbReference type="ChEBI" id="CHEBI:15377"/>
        <dbReference type="ChEBI" id="CHEBI:15378"/>
        <dbReference type="ChEBI" id="CHEBI:29067"/>
        <dbReference type="ChEBI" id="CHEBI:43474"/>
        <dbReference type="ChEBI" id="CHEBI:59918"/>
        <dbReference type="EC" id="3.6.1.7"/>
    </reaction>
</comment>
<dbReference type="PROSITE" id="PS51160">
    <property type="entry name" value="ACYLPHOSPHATASE_3"/>
    <property type="match status" value="1"/>
</dbReference>
<dbReference type="SUPFAM" id="SSF54975">
    <property type="entry name" value="Acylphosphatase/BLUF domain-like"/>
    <property type="match status" value="1"/>
</dbReference>
<dbReference type="Gene3D" id="3.30.70.100">
    <property type="match status" value="1"/>
</dbReference>
<dbReference type="EC" id="3.6.1.7" evidence="1"/>
<evidence type="ECO:0000256" key="2">
    <source>
        <dbReference type="RuleBase" id="RU004168"/>
    </source>
</evidence>
<dbReference type="Proteomes" id="UP000803844">
    <property type="component" value="Unassembled WGS sequence"/>
</dbReference>
<dbReference type="EMBL" id="MU032348">
    <property type="protein sequence ID" value="KAF3764788.1"/>
    <property type="molecule type" value="Genomic_DNA"/>
</dbReference>
<dbReference type="InterPro" id="IPR020456">
    <property type="entry name" value="Acylphosphatase"/>
</dbReference>
<feature type="domain" description="Acylphosphatase-like" evidence="3">
    <location>
        <begin position="1"/>
        <end position="74"/>
    </location>
</feature>
<evidence type="ECO:0000259" key="3">
    <source>
        <dbReference type="PROSITE" id="PS51160"/>
    </source>
</evidence>
<dbReference type="Pfam" id="PF00708">
    <property type="entry name" value="Acylphosphatase"/>
    <property type="match status" value="1"/>
</dbReference>
<dbReference type="PANTHER" id="PTHR47268">
    <property type="entry name" value="ACYLPHOSPHATASE"/>
    <property type="match status" value="1"/>
</dbReference>
<evidence type="ECO:0000313" key="5">
    <source>
        <dbReference type="Proteomes" id="UP000803844"/>
    </source>
</evidence>
<dbReference type="AlphaFoldDB" id="A0A9P4Y178"/>